<reference evidence="11" key="2">
    <citation type="submission" date="2006-04" db="EMBL/GenBank/DDBJ databases">
        <authorList>
            <person name="Tang S."/>
            <person name="Hyman B."/>
        </authorList>
    </citation>
    <scope>NUCLEOTIDE SEQUENCE</scope>
</reference>
<dbReference type="PANTHER" id="PTHR42829:SF2">
    <property type="entry name" value="NADH-UBIQUINONE OXIDOREDUCTASE CHAIN 5"/>
    <property type="match status" value="1"/>
</dbReference>
<feature type="transmembrane region" description="Helical" evidence="9">
    <location>
        <begin position="198"/>
        <end position="216"/>
    </location>
</feature>
<feature type="transmembrane region" description="Helical" evidence="9">
    <location>
        <begin position="77"/>
        <end position="97"/>
    </location>
</feature>
<dbReference type="EMBL" id="DQ520858">
    <property type="protein sequence ID" value="ABF48147.1"/>
    <property type="molecule type" value="Genomic_DNA"/>
</dbReference>
<dbReference type="PANTHER" id="PTHR42829">
    <property type="entry name" value="NADH-UBIQUINONE OXIDOREDUCTASE CHAIN 5"/>
    <property type="match status" value="1"/>
</dbReference>
<evidence type="ECO:0000256" key="9">
    <source>
        <dbReference type="SAM" id="Phobius"/>
    </source>
</evidence>
<feature type="transmembrane region" description="Helical" evidence="9">
    <location>
        <begin position="47"/>
        <end position="70"/>
    </location>
</feature>
<feature type="transmembrane region" description="Helical" evidence="9">
    <location>
        <begin position="255"/>
        <end position="274"/>
    </location>
</feature>
<dbReference type="EMBL" id="DQ520857">
    <property type="protein sequence ID" value="ABF48135.1"/>
    <property type="molecule type" value="Genomic_DNA"/>
</dbReference>
<evidence type="ECO:0000259" key="10">
    <source>
        <dbReference type="Pfam" id="PF00361"/>
    </source>
</evidence>
<dbReference type="Pfam" id="PF00361">
    <property type="entry name" value="Proton_antipo_M"/>
    <property type="match status" value="1"/>
</dbReference>
<gene>
    <name evidence="11" type="primary">nad5</name>
</gene>
<keyword evidence="6 9" id="KW-0472">Membrane</keyword>
<evidence type="ECO:0000256" key="6">
    <source>
        <dbReference type="ARBA" id="ARBA00023136"/>
    </source>
</evidence>
<evidence type="ECO:0000313" key="11">
    <source>
        <dbReference type="EMBL" id="ABF48147.1"/>
    </source>
</evidence>
<accession>Q1HBE6</accession>
<feature type="transmembrane region" description="Helical" evidence="9">
    <location>
        <begin position="166"/>
        <end position="186"/>
    </location>
</feature>
<dbReference type="PRINTS" id="PR01434">
    <property type="entry name" value="NADHDHGNASE5"/>
</dbReference>
<feature type="transmembrane region" description="Helical" evidence="9">
    <location>
        <begin position="326"/>
        <end position="347"/>
    </location>
</feature>
<evidence type="ECO:0000256" key="7">
    <source>
        <dbReference type="ARBA" id="ARBA00031027"/>
    </source>
</evidence>
<feature type="transmembrane region" description="Helical" evidence="9">
    <location>
        <begin position="396"/>
        <end position="423"/>
    </location>
</feature>
<evidence type="ECO:0000256" key="3">
    <source>
        <dbReference type="ARBA" id="ARBA00012944"/>
    </source>
</evidence>
<geneLocation type="mitochondrion" evidence="11"/>
<protein>
    <recommendedName>
        <fullName evidence="3">NADH:ubiquinone reductase (H(+)-translocating)</fullName>
        <ecNumber evidence="3">7.1.1.2</ecNumber>
    </recommendedName>
    <alternativeName>
        <fullName evidence="7">NADH dehydrogenase subunit 5</fullName>
    </alternativeName>
</protein>
<feature type="transmembrane region" description="Helical" evidence="9">
    <location>
        <begin position="444"/>
        <end position="467"/>
    </location>
</feature>
<proteinExistence type="predicted"/>
<dbReference type="EC" id="7.1.1.2" evidence="3"/>
<evidence type="ECO:0000256" key="1">
    <source>
        <dbReference type="ARBA" id="ARBA00003257"/>
    </source>
</evidence>
<reference evidence="11" key="1">
    <citation type="journal article" date="2005" name="J. Nematol.">
        <title>Rolling circle amplification of complete nematode mitochondrial genomes.</title>
        <authorList>
            <person name="Tang S."/>
            <person name="Hyman B."/>
        </authorList>
    </citation>
    <scope>NUCLEOTIDE SEQUENCE</scope>
</reference>
<keyword evidence="11" id="KW-0496">Mitochondrion</keyword>
<dbReference type="InterPro" id="IPR003945">
    <property type="entry name" value="NU5C-like"/>
</dbReference>
<evidence type="ECO:0000256" key="8">
    <source>
        <dbReference type="ARBA" id="ARBA00049551"/>
    </source>
</evidence>
<comment type="subcellular location">
    <subcellularLocation>
        <location evidence="2">Membrane</location>
        <topology evidence="2">Multi-pass membrane protein</topology>
    </subcellularLocation>
</comment>
<comment type="function">
    <text evidence="1">Core subunit of the mitochondrial membrane respiratory chain NADH dehydrogenase (Complex I) that is believed to belong to the minimal assembly required for catalysis. Complex I functions in the transfer of electrons from NADH to the respiratory chain. The immediate electron acceptor for the enzyme is believed to be ubiquinone.</text>
</comment>
<feature type="transmembrane region" description="Helical" evidence="9">
    <location>
        <begin position="117"/>
        <end position="145"/>
    </location>
</feature>
<dbReference type="AlphaFoldDB" id="Q1HBE6"/>
<evidence type="ECO:0000256" key="4">
    <source>
        <dbReference type="ARBA" id="ARBA00022692"/>
    </source>
</evidence>
<dbReference type="GO" id="GO:0003954">
    <property type="term" value="F:NADH dehydrogenase activity"/>
    <property type="evidence" value="ECO:0007669"/>
    <property type="project" value="TreeGrafter"/>
</dbReference>
<dbReference type="GO" id="GO:0042773">
    <property type="term" value="P:ATP synthesis coupled electron transport"/>
    <property type="evidence" value="ECO:0007669"/>
    <property type="project" value="InterPro"/>
</dbReference>
<feature type="transmembrane region" description="Helical" evidence="9">
    <location>
        <begin position="368"/>
        <end position="384"/>
    </location>
</feature>
<feature type="transmembrane region" description="Helical" evidence="9">
    <location>
        <begin position="20"/>
        <end position="41"/>
    </location>
</feature>
<evidence type="ECO:0000256" key="5">
    <source>
        <dbReference type="ARBA" id="ARBA00022989"/>
    </source>
</evidence>
<dbReference type="InterPro" id="IPR001750">
    <property type="entry name" value="ND/Mrp_TM"/>
</dbReference>
<keyword evidence="4 9" id="KW-0812">Transmembrane</keyword>
<organism evidence="11">
    <name type="scientific">Thaumamermis cosgrovei</name>
    <name type="common">Pillbug parasitic nematode</name>
    <dbReference type="NCBI Taxonomy" id="382538"/>
    <lineage>
        <taxon>Eukaryota</taxon>
        <taxon>Metazoa</taxon>
        <taxon>Ecdysozoa</taxon>
        <taxon>Nematoda</taxon>
        <taxon>Enoplea</taxon>
        <taxon>Dorylaimia</taxon>
        <taxon>Mermithida</taxon>
        <taxon>Mermithoidea</taxon>
        <taxon>Mermithidae</taxon>
        <taxon>Thaumamermis</taxon>
    </lineage>
</organism>
<dbReference type="GO" id="GO:0016020">
    <property type="term" value="C:membrane"/>
    <property type="evidence" value="ECO:0007669"/>
    <property type="project" value="UniProtKB-SubCell"/>
</dbReference>
<keyword evidence="5 9" id="KW-1133">Transmembrane helix</keyword>
<feature type="transmembrane region" description="Helical" evidence="9">
    <location>
        <begin position="223"/>
        <end position="249"/>
    </location>
</feature>
<feature type="transmembrane region" description="Helical" evidence="9">
    <location>
        <begin position="286"/>
        <end position="306"/>
    </location>
</feature>
<comment type="catalytic activity">
    <reaction evidence="8">
        <text>a ubiquinone + NADH + 5 H(+)(in) = a ubiquinol + NAD(+) + 4 H(+)(out)</text>
        <dbReference type="Rhea" id="RHEA:29091"/>
        <dbReference type="Rhea" id="RHEA-COMP:9565"/>
        <dbReference type="Rhea" id="RHEA-COMP:9566"/>
        <dbReference type="ChEBI" id="CHEBI:15378"/>
        <dbReference type="ChEBI" id="CHEBI:16389"/>
        <dbReference type="ChEBI" id="CHEBI:17976"/>
        <dbReference type="ChEBI" id="CHEBI:57540"/>
        <dbReference type="ChEBI" id="CHEBI:57945"/>
        <dbReference type="EC" id="7.1.1.2"/>
    </reaction>
</comment>
<feature type="domain" description="NADH:quinone oxidoreductase/Mrp antiporter transmembrane" evidence="10">
    <location>
        <begin position="72"/>
        <end position="337"/>
    </location>
</feature>
<name>Q1HBE6_THACS</name>
<dbReference type="GO" id="GO:0008137">
    <property type="term" value="F:NADH dehydrogenase (ubiquinone) activity"/>
    <property type="evidence" value="ECO:0007669"/>
    <property type="project" value="UniProtKB-EC"/>
</dbReference>
<evidence type="ECO:0000256" key="2">
    <source>
        <dbReference type="ARBA" id="ARBA00004141"/>
    </source>
</evidence>
<sequence>MFMPLMVVEIYLNAEVYCSFLTSISSLIFLYILSMIFSKIMKFAKSYLPSISTEFLMLMVAFYTSMVLMIMSNSWMVIFLGWEGLGVTSYCLVLYWKNWNSVTGSYLTLMTNRVGDAFLLMSFFVLSMKIKSVQFFLLLLVLMMTKSCQVPFSGWLPAAMAAPTPVSALVHSSTLVTAGVYIVYLFEFPFNSLGGSKIFLVIFLLTMAMGSWSALLEVDMKKIVAFSTLSQLGLISLGFYSLISGMLILHLLTHAIFKSLMFMIMGMLIMSMYGSQNTFNFSSFHLYNYVSLFLIILSLLNMMSVMTTSGFFSKETLLLLMNLNKTLIIILMIFVLSFTFSYSYRIIKIFLLAETSLMSNHISYNKNYLITYSVFLSFSAWLWLNNFCYMKYDFLLTLFLLGLWMSLFTMFNFISLFSTLLKLNNIFMKFFTKKYLDLAILDMAFYKMFVSNMDNSLLVLSLLIFMFI</sequence>
<dbReference type="GO" id="GO:0015990">
    <property type="term" value="P:electron transport coupled proton transport"/>
    <property type="evidence" value="ECO:0007669"/>
    <property type="project" value="TreeGrafter"/>
</dbReference>